<evidence type="ECO:0000256" key="10">
    <source>
        <dbReference type="SAM" id="MobiDB-lite"/>
    </source>
</evidence>
<accession>A0A0A0CYS4</accession>
<dbReference type="InterPro" id="IPR000394">
    <property type="entry name" value="RNA_pol_sigma_54"/>
</dbReference>
<feature type="domain" description="RNA polymerase sigma factor 54 core-binding" evidence="12">
    <location>
        <begin position="145"/>
        <end position="332"/>
    </location>
</feature>
<proteinExistence type="inferred from homology"/>
<evidence type="ECO:0000256" key="3">
    <source>
        <dbReference type="ARBA" id="ARBA00022679"/>
    </source>
</evidence>
<comment type="function">
    <text evidence="9">Sigma factors are initiation factors that promote the attachment of RNA polymerase to specific initiation sites and are then released.</text>
</comment>
<keyword evidence="2 9" id="KW-0240">DNA-directed RNA polymerase</keyword>
<evidence type="ECO:0000256" key="5">
    <source>
        <dbReference type="ARBA" id="ARBA00023015"/>
    </source>
</evidence>
<dbReference type="NCBIfam" id="TIGR02395">
    <property type="entry name" value="rpoN_sigma"/>
    <property type="match status" value="1"/>
</dbReference>
<keyword evidence="8 9" id="KW-0804">Transcription</keyword>
<sequence length="512" mass="56222">MAISQRLGLRQSQALVMTPQLQQSIKLLQLSNIELSAFVETELERNPLLEREEGERGDEGGDSTGDRNDIEPPDPGSGRTVAADVALTAAEPPAIVSADAPLDTDWGNLFTGSSATDRNDDYGGEAQFAASGRGRADFADDLPGLEETLAERPSLRDHLLSQVAIEFTAPADRLIAVRLVDLLEETGYLGATVEEVAAAMGCPAERVEAVLRRCQRLDPPGIFARSLAECLAIQLAERNRLDPAMRTLLDHLDLLARRDLAAVMRLCGVDAEDLAEMIAEIRALDPKPGAAFDHEIAQTLIPDILMRAQPEIGWVVELNADTLPRVLVNRRYHAEISRGARSKVDRDYVGTCLADANWLVRALDQRANTILKVSSEIVRRQDAFFVRGVQHLKPLTLKDVAEAVDMHESTISRVTTNKVIATPRGVFELKYFFTQAIQGAGGADAHSAEAVRHRIRTMIDAEPADAILSDDRIVEILRGEGIDIARRTVAKYREGMRIPSSVQRRREKGLSR</sequence>
<dbReference type="GO" id="GO:0001216">
    <property type="term" value="F:DNA-binding transcription activator activity"/>
    <property type="evidence" value="ECO:0007669"/>
    <property type="project" value="InterPro"/>
</dbReference>
<gene>
    <name evidence="13" type="ORF">P409_25965</name>
</gene>
<dbReference type="Gene3D" id="1.10.10.1330">
    <property type="entry name" value="RNA polymerase sigma-54 factor, core-binding domain"/>
    <property type="match status" value="1"/>
</dbReference>
<dbReference type="Proteomes" id="UP000029995">
    <property type="component" value="Unassembled WGS sequence"/>
</dbReference>
<dbReference type="GO" id="GO:0003677">
    <property type="term" value="F:DNA binding"/>
    <property type="evidence" value="ECO:0007669"/>
    <property type="project" value="UniProtKB-KW"/>
</dbReference>
<dbReference type="InterPro" id="IPR007634">
    <property type="entry name" value="RNA_pol_sigma_54_DNA-bd"/>
</dbReference>
<evidence type="ECO:0000256" key="4">
    <source>
        <dbReference type="ARBA" id="ARBA00022695"/>
    </source>
</evidence>
<dbReference type="PIRSF" id="PIRSF000774">
    <property type="entry name" value="RpoN"/>
    <property type="match status" value="1"/>
</dbReference>
<keyword evidence="5 9" id="KW-0805">Transcription regulation</keyword>
<dbReference type="NCBIfam" id="NF004596">
    <property type="entry name" value="PRK05932.1-3"/>
    <property type="match status" value="1"/>
</dbReference>
<evidence type="ECO:0000256" key="1">
    <source>
        <dbReference type="ARBA" id="ARBA00008798"/>
    </source>
</evidence>
<dbReference type="RefSeq" id="WP_034845265.1">
    <property type="nucleotide sequence ID" value="NZ_JANX01000464.1"/>
</dbReference>
<evidence type="ECO:0000256" key="6">
    <source>
        <dbReference type="ARBA" id="ARBA00023082"/>
    </source>
</evidence>
<comment type="similarity">
    <text evidence="1 9">Belongs to the sigma-54 factor family.</text>
</comment>
<comment type="caution">
    <text evidence="13">The sequence shown here is derived from an EMBL/GenBank/DDBJ whole genome shotgun (WGS) entry which is preliminary data.</text>
</comment>
<evidence type="ECO:0000313" key="13">
    <source>
        <dbReference type="EMBL" id="KGM31646.1"/>
    </source>
</evidence>
<protein>
    <recommendedName>
        <fullName evidence="9">RNA polymerase sigma-54 factor</fullName>
    </recommendedName>
</protein>
<evidence type="ECO:0000256" key="9">
    <source>
        <dbReference type="PIRNR" id="PIRNR000774"/>
    </source>
</evidence>
<dbReference type="OrthoDB" id="9814402at2"/>
<name>A0A0A0CYS4_9PROT</name>
<feature type="compositionally biased region" description="Basic and acidic residues" evidence="10">
    <location>
        <begin position="46"/>
        <end position="70"/>
    </location>
</feature>
<dbReference type="Pfam" id="PF04963">
    <property type="entry name" value="Sigma54_CBD"/>
    <property type="match status" value="1"/>
</dbReference>
<evidence type="ECO:0000256" key="8">
    <source>
        <dbReference type="ARBA" id="ARBA00023163"/>
    </source>
</evidence>
<dbReference type="AlphaFoldDB" id="A0A0A0CYS4"/>
<reference evidence="13 14" key="1">
    <citation type="submission" date="2014-01" db="EMBL/GenBank/DDBJ databases">
        <title>Genome sequence determination for a cystic fibrosis isolate, Inquilinus limosus.</title>
        <authorList>
            <person name="Pino M."/>
            <person name="Di Conza J."/>
            <person name="Gutkind G."/>
        </authorList>
    </citation>
    <scope>NUCLEOTIDE SEQUENCE [LARGE SCALE GENOMIC DNA]</scope>
    <source>
        <strain evidence="13 14">MP06</strain>
    </source>
</reference>
<dbReference type="GO" id="GO:0000428">
    <property type="term" value="C:DNA-directed RNA polymerase complex"/>
    <property type="evidence" value="ECO:0007669"/>
    <property type="project" value="UniProtKB-KW"/>
</dbReference>
<dbReference type="NCBIfam" id="NF009118">
    <property type="entry name" value="PRK12469.1"/>
    <property type="match status" value="1"/>
</dbReference>
<keyword evidence="4 9" id="KW-0548">Nucleotidyltransferase</keyword>
<evidence type="ECO:0000313" key="14">
    <source>
        <dbReference type="Proteomes" id="UP000029995"/>
    </source>
</evidence>
<dbReference type="Gene3D" id="1.10.10.60">
    <property type="entry name" value="Homeodomain-like"/>
    <property type="match status" value="1"/>
</dbReference>
<dbReference type="PANTHER" id="PTHR32248:SF4">
    <property type="entry name" value="RNA POLYMERASE SIGMA-54 FACTOR"/>
    <property type="match status" value="1"/>
</dbReference>
<evidence type="ECO:0000259" key="11">
    <source>
        <dbReference type="Pfam" id="PF04552"/>
    </source>
</evidence>
<dbReference type="EMBL" id="JANX01000464">
    <property type="protein sequence ID" value="KGM31646.1"/>
    <property type="molecule type" value="Genomic_DNA"/>
</dbReference>
<evidence type="ECO:0000256" key="2">
    <source>
        <dbReference type="ARBA" id="ARBA00022478"/>
    </source>
</evidence>
<dbReference type="Pfam" id="PF00309">
    <property type="entry name" value="Sigma54_AID"/>
    <property type="match status" value="1"/>
</dbReference>
<feature type="region of interest" description="Disordered" evidence="10">
    <location>
        <begin position="46"/>
        <end position="80"/>
    </location>
</feature>
<dbReference type="PANTHER" id="PTHR32248">
    <property type="entry name" value="RNA POLYMERASE SIGMA-54 FACTOR"/>
    <property type="match status" value="1"/>
</dbReference>
<dbReference type="InterPro" id="IPR007046">
    <property type="entry name" value="RNA_pol_sigma_54_core-bd"/>
</dbReference>
<dbReference type="PROSITE" id="PS00717">
    <property type="entry name" value="SIGMA54_1"/>
    <property type="match status" value="1"/>
</dbReference>
<keyword evidence="3 9" id="KW-0808">Transferase</keyword>
<feature type="domain" description="RNA polymerase sigma factor 54 DNA-binding" evidence="11">
    <location>
        <begin position="348"/>
        <end position="506"/>
    </location>
</feature>
<dbReference type="GO" id="GO:0016779">
    <property type="term" value="F:nucleotidyltransferase activity"/>
    <property type="evidence" value="ECO:0007669"/>
    <property type="project" value="UniProtKB-KW"/>
</dbReference>
<keyword evidence="6 9" id="KW-0731">Sigma factor</keyword>
<organism evidence="13 14">
    <name type="scientific">Inquilinus limosus MP06</name>
    <dbReference type="NCBI Taxonomy" id="1398085"/>
    <lineage>
        <taxon>Bacteria</taxon>
        <taxon>Pseudomonadati</taxon>
        <taxon>Pseudomonadota</taxon>
        <taxon>Alphaproteobacteria</taxon>
        <taxon>Rhodospirillales</taxon>
        <taxon>Rhodospirillaceae</taxon>
        <taxon>Inquilinus</taxon>
    </lineage>
</organism>
<dbReference type="PRINTS" id="PR00045">
    <property type="entry name" value="SIGMA54FCT"/>
</dbReference>
<dbReference type="InterPro" id="IPR038709">
    <property type="entry name" value="RpoN_core-bd_sf"/>
</dbReference>
<dbReference type="PROSITE" id="PS00718">
    <property type="entry name" value="SIGMA54_2"/>
    <property type="match status" value="1"/>
</dbReference>
<keyword evidence="7 9" id="KW-0238">DNA-binding</keyword>
<dbReference type="GO" id="GO:0006352">
    <property type="term" value="P:DNA-templated transcription initiation"/>
    <property type="evidence" value="ECO:0007669"/>
    <property type="project" value="InterPro"/>
</dbReference>
<dbReference type="PROSITE" id="PS50044">
    <property type="entry name" value="SIGMA54_3"/>
    <property type="match status" value="1"/>
</dbReference>
<dbReference type="GO" id="GO:0016987">
    <property type="term" value="F:sigma factor activity"/>
    <property type="evidence" value="ECO:0007669"/>
    <property type="project" value="UniProtKB-KW"/>
</dbReference>
<evidence type="ECO:0000256" key="7">
    <source>
        <dbReference type="ARBA" id="ARBA00023125"/>
    </source>
</evidence>
<dbReference type="Pfam" id="PF04552">
    <property type="entry name" value="Sigma54_DBD"/>
    <property type="match status" value="1"/>
</dbReference>
<evidence type="ECO:0000259" key="12">
    <source>
        <dbReference type="Pfam" id="PF04963"/>
    </source>
</evidence>